<keyword evidence="1" id="KW-0812">Transmembrane</keyword>
<dbReference type="Proteomes" id="UP000019027">
    <property type="component" value="Chromosome"/>
</dbReference>
<dbReference type="AlphaFoldDB" id="W0I736"/>
<sequence>MPLKYFFVAWISLSLLMVFSEQIHGLGIIIDNPSNHHEELLNENRFDILPVTYVSDPDERGYIYGVNYHEYRSERKIIYRSSDFGETWEEVYHHRWEITSVYVWKNLVFFSDIKGQIFVSKDNGKNFEKVLQLDDGKYAVWWSWASNDDFLLIGEYGRKSNDAKVYKTKDGFHFQVFFDIRNHYNVTDKNCHIHKVSIDPYDSLVYVCVGDGLDYRGVYIYNLTSKQWKFRNVKNHPNVIVVSNGPLAATYPDRHRVFFYTDNFPVVLEYDKQKDEITIIAAWFGWYYSVGMKFYDAVKDPRTGIHYTVSVDYLDANAKYLWISLDGITWYRIDNRVINGSKILYPMHIAGNWLFMNNIRMKLLTREEAVRLIYNGGLNLPISTTLIEGRTVLLPVKNPKNITVVVIGKRLQNLIPNPENWIVRGGKSELRGKTLKVTSSEENVIIDILKTKKFNLKSGRWYTLGACIKANVSWKNRLSQAFISMWTENQEGAINITGSRIQVSNEWRCTYFTVYIPESSRFNRIRIYLPNESGTYWIKDVFLSSQMGSPIVNGKFLEGDTYSKDVKICIDNRTYYIGDLKPGAKYIIKLEILNGKFKLLSGGSVDLVVTKDRKDGFNLVLVEEAIENKKTSNNLMFILFITLTGALILLLKVHILLKRE</sequence>
<dbReference type="STRING" id="582419.TES1_0884"/>
<dbReference type="Gene3D" id="2.130.10.10">
    <property type="entry name" value="YVTN repeat-like/Quinoprotein amine dehydrogenase"/>
    <property type="match status" value="1"/>
</dbReference>
<accession>W0I736</accession>
<dbReference type="Pfam" id="PF15899">
    <property type="entry name" value="BNR_6"/>
    <property type="match status" value="2"/>
</dbReference>
<evidence type="ECO:0000256" key="1">
    <source>
        <dbReference type="SAM" id="Phobius"/>
    </source>
</evidence>
<evidence type="ECO:0000313" key="2">
    <source>
        <dbReference type="EMBL" id="AHF80270.1"/>
    </source>
</evidence>
<name>W0I736_9EURY</name>
<dbReference type="KEGG" id="ths:TES1_0884"/>
<feature type="transmembrane region" description="Helical" evidence="1">
    <location>
        <begin position="635"/>
        <end position="657"/>
    </location>
</feature>
<keyword evidence="3" id="KW-1185">Reference proteome</keyword>
<protein>
    <submittedName>
        <fullName evidence="2">Uncharacterized protein</fullName>
    </submittedName>
</protein>
<dbReference type="RefSeq" id="WP_042680652.1">
    <property type="nucleotide sequence ID" value="NZ_CP006965.1"/>
</dbReference>
<dbReference type="GeneID" id="24906442"/>
<evidence type="ECO:0000313" key="3">
    <source>
        <dbReference type="Proteomes" id="UP000019027"/>
    </source>
</evidence>
<organism evidence="2 3">
    <name type="scientific">Thermococcus paralvinellae</name>
    <dbReference type="NCBI Taxonomy" id="582419"/>
    <lineage>
        <taxon>Archaea</taxon>
        <taxon>Methanobacteriati</taxon>
        <taxon>Methanobacteriota</taxon>
        <taxon>Thermococci</taxon>
        <taxon>Thermococcales</taxon>
        <taxon>Thermococcaceae</taxon>
        <taxon>Thermococcus</taxon>
    </lineage>
</organism>
<dbReference type="InterPro" id="IPR002860">
    <property type="entry name" value="BNR_rpt"/>
</dbReference>
<proteinExistence type="predicted"/>
<dbReference type="SUPFAM" id="SSF110296">
    <property type="entry name" value="Oligoxyloglucan reducing end-specific cellobiohydrolase"/>
    <property type="match status" value="1"/>
</dbReference>
<reference evidence="2 3" key="1">
    <citation type="journal article" date="2014" name="Int. J. Syst. Evol. Microbiol.">
        <title>Thermococcus paralvinellae sp. nov. and Thermococcus cleftensis sp. nov. of hyperthermophilic heterotrophs from deep-sea hydrothermal vents.</title>
        <authorList>
            <person name="Hensley S.A."/>
            <person name="Jung J.H."/>
            <person name="Park C.S."/>
            <person name="Holden J.F."/>
        </authorList>
    </citation>
    <scope>NUCLEOTIDE SEQUENCE [LARGE SCALE GENOMIC DNA]</scope>
    <source>
        <strain evidence="2 3">ES1</strain>
    </source>
</reference>
<dbReference type="InterPro" id="IPR015943">
    <property type="entry name" value="WD40/YVTN_repeat-like_dom_sf"/>
</dbReference>
<dbReference type="Gene3D" id="2.60.120.260">
    <property type="entry name" value="Galactose-binding domain-like"/>
    <property type="match status" value="1"/>
</dbReference>
<gene>
    <name evidence="2" type="ORF">TES1_0884</name>
</gene>
<keyword evidence="1" id="KW-1133">Transmembrane helix</keyword>
<dbReference type="EMBL" id="CP006965">
    <property type="protein sequence ID" value="AHF80270.1"/>
    <property type="molecule type" value="Genomic_DNA"/>
</dbReference>
<dbReference type="CDD" id="cd15482">
    <property type="entry name" value="Sialidase_non-viral"/>
    <property type="match status" value="1"/>
</dbReference>
<dbReference type="OrthoDB" id="88109at2157"/>
<keyword evidence="1" id="KW-0472">Membrane</keyword>
<dbReference type="HOGENOM" id="CLU_439178_0_0_2"/>